<keyword evidence="4 15" id="KW-0812">Transmembrane</keyword>
<dbReference type="InterPro" id="IPR017441">
    <property type="entry name" value="Protein_kinase_ATP_BS"/>
</dbReference>
<keyword evidence="8 14" id="KW-0067">ATP-binding</keyword>
<evidence type="ECO:0000259" key="17">
    <source>
        <dbReference type="PROSITE" id="PS50011"/>
    </source>
</evidence>
<sequence>MVFTTSYDLERPVAWKMSPWVVLVSLAAACVAQNENCSGVTPGGDCETKQGTFQVVLETEYLCREATRVVLHWKSKNASVPIHGVDELNNYIVTAYLADEKPLKKVQWGETDQGLPYKNFYGLTPNRTYTFGIVVSTNWSETPIEVYTKETYTTLAKNVEKLPEVTHSSITNPVLLEDGLATNFSWTPVPENVCSYEIVVINRNGSDGNHPTHIISRPYELRSAELRGLKFGTVISIGVFATIENESEGGAGHVEGKPFWTTFKMPECHQFYGWNFNICKPFSPQNVTASVKECNLDLKWAPSENPPPWYQILVYPLDPRKNETIKTAIEGIFHHFEGPTHNMGDYLEVRIAAHSHAGSSTPVNLRVENECTPSEASRPYGPRPHYTEEKSSSTVLLILLVALLFVLIVLVGSFGLYKVYMARKAVAPQPLRNQESCEMTQPLARNVSRLGTSKAFYKCESKDTESSGDASSADDAGEFELRRQSLHLKEVVGEGEFGVVRRAYLVLGNDKREVAVKMLRDDASGEDKKQLKLELEVMKSVGTHNNIVCLVGFCSPNHMLVVEYCSLGDLQNYLRDIWRSKNWTKNAYIKNNPGKNFKHENVVSNLLYNKTEVEKKQLNVTIFDLISLARQVALGMEYLSSNKVVHRDLAARNILLNENFTAKISDFGLSRDVYEENLYRHKGVRRLPVKWMAIECLVHQMFTSKSDVWSFGILLWEIMTLGGCPYPTLQSAEVQRSLLRGERLERPKLCPPNLYALMQECWNPLPHLRPTFSQLVHHLEAMLQSDAQHRYLELDEVIGSYSHLY</sequence>
<dbReference type="Gene3D" id="1.10.510.10">
    <property type="entry name" value="Transferase(Phosphotransferase) domain 1"/>
    <property type="match status" value="1"/>
</dbReference>
<reference evidence="18" key="1">
    <citation type="journal article" date="2021" name="Mol. Ecol. Resour.">
        <title>Apolygus lucorum genome provides insights into omnivorousness and mesophyll feeding.</title>
        <authorList>
            <person name="Liu Y."/>
            <person name="Liu H."/>
            <person name="Wang H."/>
            <person name="Huang T."/>
            <person name="Liu B."/>
            <person name="Yang B."/>
            <person name="Yin L."/>
            <person name="Li B."/>
            <person name="Zhang Y."/>
            <person name="Zhang S."/>
            <person name="Jiang F."/>
            <person name="Zhang X."/>
            <person name="Ren Y."/>
            <person name="Wang B."/>
            <person name="Wang S."/>
            <person name="Lu Y."/>
            <person name="Wu K."/>
            <person name="Fan W."/>
            <person name="Wang G."/>
        </authorList>
    </citation>
    <scope>NUCLEOTIDE SEQUENCE</scope>
    <source>
        <strain evidence="18">12Hb</strain>
    </source>
</reference>
<evidence type="ECO:0000256" key="16">
    <source>
        <dbReference type="SAM" id="SignalP"/>
    </source>
</evidence>
<comment type="caution">
    <text evidence="18">The sequence shown here is derived from an EMBL/GenBank/DDBJ whole genome shotgun (WGS) entry which is preliminary data.</text>
</comment>
<keyword evidence="19" id="KW-1185">Reference proteome</keyword>
<dbReference type="InterPro" id="IPR008266">
    <property type="entry name" value="Tyr_kinase_AS"/>
</dbReference>
<comment type="subcellular location">
    <subcellularLocation>
        <location evidence="1">Membrane</location>
        <topology evidence="1">Single-pass type I membrane protein</topology>
    </subcellularLocation>
</comment>
<evidence type="ECO:0000256" key="2">
    <source>
        <dbReference type="ARBA" id="ARBA00011902"/>
    </source>
</evidence>
<keyword evidence="7" id="KW-0418">Kinase</keyword>
<keyword evidence="9 15" id="KW-1133">Transmembrane helix</keyword>
<feature type="transmembrane region" description="Helical" evidence="15">
    <location>
        <begin position="395"/>
        <end position="417"/>
    </location>
</feature>
<dbReference type="InterPro" id="IPR011009">
    <property type="entry name" value="Kinase-like_dom_sf"/>
</dbReference>
<keyword evidence="10 15" id="KW-0472">Membrane</keyword>
<dbReference type="EMBL" id="WIXP02000013">
    <property type="protein sequence ID" value="KAF6200854.1"/>
    <property type="molecule type" value="Genomic_DNA"/>
</dbReference>
<evidence type="ECO:0000256" key="15">
    <source>
        <dbReference type="SAM" id="Phobius"/>
    </source>
</evidence>
<organism evidence="18 19">
    <name type="scientific">Apolygus lucorum</name>
    <name type="common">Small green plant bug</name>
    <name type="synonym">Lygocoris lucorum</name>
    <dbReference type="NCBI Taxonomy" id="248454"/>
    <lineage>
        <taxon>Eukaryota</taxon>
        <taxon>Metazoa</taxon>
        <taxon>Ecdysozoa</taxon>
        <taxon>Arthropoda</taxon>
        <taxon>Hexapoda</taxon>
        <taxon>Insecta</taxon>
        <taxon>Pterygota</taxon>
        <taxon>Neoptera</taxon>
        <taxon>Paraneoptera</taxon>
        <taxon>Hemiptera</taxon>
        <taxon>Heteroptera</taxon>
        <taxon>Panheteroptera</taxon>
        <taxon>Cimicomorpha</taxon>
        <taxon>Miridae</taxon>
        <taxon>Mirini</taxon>
        <taxon>Apolygus</taxon>
    </lineage>
</organism>
<dbReference type="EC" id="2.7.10.1" evidence="2"/>
<evidence type="ECO:0000256" key="3">
    <source>
        <dbReference type="ARBA" id="ARBA00022679"/>
    </source>
</evidence>
<dbReference type="InterPro" id="IPR000719">
    <property type="entry name" value="Prot_kinase_dom"/>
</dbReference>
<dbReference type="PROSITE" id="PS50011">
    <property type="entry name" value="PROTEIN_KINASE_DOM"/>
    <property type="match status" value="1"/>
</dbReference>
<dbReference type="Proteomes" id="UP000466442">
    <property type="component" value="Unassembled WGS sequence"/>
</dbReference>
<dbReference type="InterPro" id="IPR036116">
    <property type="entry name" value="FN3_sf"/>
</dbReference>
<evidence type="ECO:0000256" key="11">
    <source>
        <dbReference type="ARBA" id="ARBA00023137"/>
    </source>
</evidence>
<dbReference type="InterPro" id="IPR050122">
    <property type="entry name" value="RTK"/>
</dbReference>
<keyword evidence="12" id="KW-0325">Glycoprotein</keyword>
<accession>A0A8S9WX87</accession>
<dbReference type="PROSITE" id="PS00109">
    <property type="entry name" value="PROTEIN_KINASE_TYR"/>
    <property type="match status" value="1"/>
</dbReference>
<dbReference type="AlphaFoldDB" id="A0A8S9WX87"/>
<evidence type="ECO:0000256" key="4">
    <source>
        <dbReference type="ARBA" id="ARBA00022692"/>
    </source>
</evidence>
<proteinExistence type="predicted"/>
<gene>
    <name evidence="18" type="ORF">GE061_005301</name>
</gene>
<evidence type="ECO:0000256" key="9">
    <source>
        <dbReference type="ARBA" id="ARBA00022989"/>
    </source>
</evidence>
<feature type="signal peptide" evidence="16">
    <location>
        <begin position="1"/>
        <end position="32"/>
    </location>
</feature>
<dbReference type="PROSITE" id="PS00107">
    <property type="entry name" value="PROTEIN_KINASE_ATP"/>
    <property type="match status" value="1"/>
</dbReference>
<keyword evidence="11" id="KW-0829">Tyrosine-protein kinase</keyword>
<evidence type="ECO:0000313" key="18">
    <source>
        <dbReference type="EMBL" id="KAF6200854.1"/>
    </source>
</evidence>
<dbReference type="InterPro" id="IPR020635">
    <property type="entry name" value="Tyr_kinase_cat_dom"/>
</dbReference>
<evidence type="ECO:0000256" key="5">
    <source>
        <dbReference type="ARBA" id="ARBA00022729"/>
    </source>
</evidence>
<evidence type="ECO:0000256" key="14">
    <source>
        <dbReference type="PROSITE-ProRule" id="PRU10141"/>
    </source>
</evidence>
<dbReference type="FunFam" id="1.10.510.10:FF:000190">
    <property type="entry name" value="Proto-oncogene tyrosine-protein kinase receptor Ret"/>
    <property type="match status" value="1"/>
</dbReference>
<dbReference type="GO" id="GO:1902533">
    <property type="term" value="P:positive regulation of intracellular signal transduction"/>
    <property type="evidence" value="ECO:0007669"/>
    <property type="project" value="UniProtKB-ARBA"/>
</dbReference>
<evidence type="ECO:0000256" key="12">
    <source>
        <dbReference type="ARBA" id="ARBA00023180"/>
    </source>
</evidence>
<dbReference type="GO" id="GO:0004714">
    <property type="term" value="F:transmembrane receptor protein tyrosine kinase activity"/>
    <property type="evidence" value="ECO:0007669"/>
    <property type="project" value="UniProtKB-EC"/>
</dbReference>
<evidence type="ECO:0000256" key="7">
    <source>
        <dbReference type="ARBA" id="ARBA00022777"/>
    </source>
</evidence>
<comment type="catalytic activity">
    <reaction evidence="13">
        <text>L-tyrosyl-[protein] + ATP = O-phospho-L-tyrosyl-[protein] + ADP + H(+)</text>
        <dbReference type="Rhea" id="RHEA:10596"/>
        <dbReference type="Rhea" id="RHEA-COMP:10136"/>
        <dbReference type="Rhea" id="RHEA-COMP:20101"/>
        <dbReference type="ChEBI" id="CHEBI:15378"/>
        <dbReference type="ChEBI" id="CHEBI:30616"/>
        <dbReference type="ChEBI" id="CHEBI:46858"/>
        <dbReference type="ChEBI" id="CHEBI:61978"/>
        <dbReference type="ChEBI" id="CHEBI:456216"/>
        <dbReference type="EC" id="2.7.10.1"/>
    </reaction>
</comment>
<evidence type="ECO:0000256" key="8">
    <source>
        <dbReference type="ARBA" id="ARBA00022840"/>
    </source>
</evidence>
<feature type="binding site" evidence="14">
    <location>
        <position position="517"/>
    </location>
    <ligand>
        <name>ATP</name>
        <dbReference type="ChEBI" id="CHEBI:30616"/>
    </ligand>
</feature>
<keyword evidence="3" id="KW-0808">Transferase</keyword>
<dbReference type="Pfam" id="PF07714">
    <property type="entry name" value="PK_Tyr_Ser-Thr"/>
    <property type="match status" value="1"/>
</dbReference>
<dbReference type="Gene3D" id="3.30.200.20">
    <property type="entry name" value="Phosphorylase Kinase, domain 1"/>
    <property type="match status" value="1"/>
</dbReference>
<dbReference type="GO" id="GO:0007169">
    <property type="term" value="P:cell surface receptor protein tyrosine kinase signaling pathway"/>
    <property type="evidence" value="ECO:0007669"/>
    <property type="project" value="TreeGrafter"/>
</dbReference>
<keyword evidence="6 14" id="KW-0547">Nucleotide-binding</keyword>
<feature type="chain" id="PRO_5035927591" description="receptor protein-tyrosine kinase" evidence="16">
    <location>
        <begin position="33"/>
        <end position="805"/>
    </location>
</feature>
<evidence type="ECO:0000256" key="6">
    <source>
        <dbReference type="ARBA" id="ARBA00022741"/>
    </source>
</evidence>
<dbReference type="GO" id="GO:0005886">
    <property type="term" value="C:plasma membrane"/>
    <property type="evidence" value="ECO:0007669"/>
    <property type="project" value="TreeGrafter"/>
</dbReference>
<dbReference type="InterPro" id="IPR001245">
    <property type="entry name" value="Ser-Thr/Tyr_kinase_cat_dom"/>
</dbReference>
<evidence type="ECO:0000256" key="10">
    <source>
        <dbReference type="ARBA" id="ARBA00023136"/>
    </source>
</evidence>
<dbReference type="PANTHER" id="PTHR24416:SF620">
    <property type="entry name" value="TYROSINE-PROTEIN KINASE RECEPTOR TORSO"/>
    <property type="match status" value="1"/>
</dbReference>
<dbReference type="CDD" id="cd00192">
    <property type="entry name" value="PTKc"/>
    <property type="match status" value="1"/>
</dbReference>
<evidence type="ECO:0000313" key="19">
    <source>
        <dbReference type="Proteomes" id="UP000466442"/>
    </source>
</evidence>
<evidence type="ECO:0000256" key="13">
    <source>
        <dbReference type="ARBA" id="ARBA00051243"/>
    </source>
</evidence>
<protein>
    <recommendedName>
        <fullName evidence="2">receptor protein-tyrosine kinase</fullName>
        <ecNumber evidence="2">2.7.10.1</ecNumber>
    </recommendedName>
</protein>
<dbReference type="SUPFAM" id="SSF49265">
    <property type="entry name" value="Fibronectin type III"/>
    <property type="match status" value="1"/>
</dbReference>
<dbReference type="PRINTS" id="PR00109">
    <property type="entry name" value="TYRKINASE"/>
</dbReference>
<feature type="domain" description="Protein kinase" evidence="17">
    <location>
        <begin position="486"/>
        <end position="792"/>
    </location>
</feature>
<dbReference type="SMART" id="SM00219">
    <property type="entry name" value="TyrKc"/>
    <property type="match status" value="1"/>
</dbReference>
<dbReference type="SUPFAM" id="SSF56112">
    <property type="entry name" value="Protein kinase-like (PK-like)"/>
    <property type="match status" value="1"/>
</dbReference>
<dbReference type="OrthoDB" id="6606614at2759"/>
<evidence type="ECO:0000256" key="1">
    <source>
        <dbReference type="ARBA" id="ARBA00004479"/>
    </source>
</evidence>
<keyword evidence="5 16" id="KW-0732">Signal</keyword>
<name>A0A8S9WX87_APOLU</name>
<dbReference type="GO" id="GO:0043235">
    <property type="term" value="C:receptor complex"/>
    <property type="evidence" value="ECO:0007669"/>
    <property type="project" value="TreeGrafter"/>
</dbReference>
<dbReference type="PANTHER" id="PTHR24416">
    <property type="entry name" value="TYROSINE-PROTEIN KINASE RECEPTOR"/>
    <property type="match status" value="1"/>
</dbReference>
<dbReference type="GO" id="GO:0005524">
    <property type="term" value="F:ATP binding"/>
    <property type="evidence" value="ECO:0007669"/>
    <property type="project" value="UniProtKB-UniRule"/>
</dbReference>